<dbReference type="InterPro" id="IPR000089">
    <property type="entry name" value="Biotin_lipoyl"/>
</dbReference>
<dbReference type="InterPro" id="IPR000891">
    <property type="entry name" value="PYR_CT"/>
</dbReference>
<dbReference type="Gene3D" id="2.40.50.100">
    <property type="match status" value="1"/>
</dbReference>
<dbReference type="SUPFAM" id="SSF89000">
    <property type="entry name" value="post-HMGL domain-like"/>
    <property type="match status" value="1"/>
</dbReference>
<dbReference type="InParanoid" id="Q2LTN9"/>
<dbReference type="SUPFAM" id="SSF51230">
    <property type="entry name" value="Single hybrid motif"/>
    <property type="match status" value="1"/>
</dbReference>
<feature type="domain" description="Pyruvate carboxyltransferase" evidence="3">
    <location>
        <begin position="41"/>
        <end position="304"/>
    </location>
</feature>
<dbReference type="PROSITE" id="PS50968">
    <property type="entry name" value="BIOTINYL_LIPOYL"/>
    <property type="match status" value="1"/>
</dbReference>
<keyword evidence="5" id="KW-1185">Reference proteome</keyword>
<dbReference type="Pfam" id="PF02436">
    <property type="entry name" value="PYC_OADA"/>
    <property type="match status" value="1"/>
</dbReference>
<evidence type="ECO:0000313" key="5">
    <source>
        <dbReference type="Proteomes" id="UP000001933"/>
    </source>
</evidence>
<dbReference type="CDD" id="cd07937">
    <property type="entry name" value="DRE_TIM_PC_TC_5S"/>
    <property type="match status" value="1"/>
</dbReference>
<evidence type="ECO:0000256" key="1">
    <source>
        <dbReference type="ARBA" id="ARBA00023267"/>
    </source>
</evidence>
<dbReference type="PROSITE" id="PS00188">
    <property type="entry name" value="BIOTIN"/>
    <property type="match status" value="1"/>
</dbReference>
<protein>
    <submittedName>
        <fullName evidence="4">Pyruvate carboxylase carboxyltransferase subunit</fullName>
        <ecNumber evidence="4">6.4.1.1</ecNumber>
    </submittedName>
</protein>
<dbReference type="InterPro" id="IPR003379">
    <property type="entry name" value="Carboxylase_cons_dom"/>
</dbReference>
<dbReference type="eggNOG" id="COG1038">
    <property type="taxonomic scope" value="Bacteria"/>
</dbReference>
<accession>Q2LTN9</accession>
<dbReference type="GO" id="GO:0004736">
    <property type="term" value="F:pyruvate carboxylase activity"/>
    <property type="evidence" value="ECO:0007669"/>
    <property type="project" value="UniProtKB-EC"/>
</dbReference>
<dbReference type="PROSITE" id="PS50991">
    <property type="entry name" value="PYR_CT"/>
    <property type="match status" value="1"/>
</dbReference>
<dbReference type="PANTHER" id="PTHR43778:SF2">
    <property type="entry name" value="PYRUVATE CARBOXYLASE, MITOCHONDRIAL"/>
    <property type="match status" value="1"/>
</dbReference>
<dbReference type="AlphaFoldDB" id="Q2LTN9"/>
<keyword evidence="4" id="KW-0436">Ligase</keyword>
<dbReference type="CDD" id="cd06850">
    <property type="entry name" value="biotinyl_domain"/>
    <property type="match status" value="1"/>
</dbReference>
<dbReference type="GO" id="GO:0006094">
    <property type="term" value="P:gluconeogenesis"/>
    <property type="evidence" value="ECO:0007669"/>
    <property type="project" value="TreeGrafter"/>
</dbReference>
<organism evidence="4 5">
    <name type="scientific">Syntrophus aciditrophicus (strain SB)</name>
    <dbReference type="NCBI Taxonomy" id="56780"/>
    <lineage>
        <taxon>Bacteria</taxon>
        <taxon>Pseudomonadati</taxon>
        <taxon>Thermodesulfobacteriota</taxon>
        <taxon>Syntrophia</taxon>
        <taxon>Syntrophales</taxon>
        <taxon>Syntrophaceae</taxon>
        <taxon>Syntrophus</taxon>
    </lineage>
</organism>
<dbReference type="Proteomes" id="UP000001933">
    <property type="component" value="Chromosome"/>
</dbReference>
<dbReference type="InterPro" id="IPR055268">
    <property type="entry name" value="PCB-like"/>
</dbReference>
<reference evidence="4 5" key="1">
    <citation type="journal article" date="2007" name="Proc. Natl. Acad. Sci. U.S.A.">
        <title>The genome of Syntrophus aciditrophicus: life at the thermodynamic limit of microbial growth.</title>
        <authorList>
            <person name="McInerney M.J."/>
            <person name="Rohlin L."/>
            <person name="Mouttaki H."/>
            <person name="Kim U."/>
            <person name="Krupp R.S."/>
            <person name="Rios-Hernandez L."/>
            <person name="Sieber J."/>
            <person name="Struchtemeyer C.G."/>
            <person name="Bhattacharyya A."/>
            <person name="Campbell J.W."/>
            <person name="Gunsalus R.P."/>
        </authorList>
    </citation>
    <scope>NUCLEOTIDE SEQUENCE [LARGE SCALE GENOMIC DNA]</scope>
    <source>
        <strain evidence="4 5">SB</strain>
    </source>
</reference>
<name>Q2LTN9_SYNAS</name>
<dbReference type="InterPro" id="IPR001882">
    <property type="entry name" value="Biotin_BS"/>
</dbReference>
<dbReference type="PANTHER" id="PTHR43778">
    <property type="entry name" value="PYRUVATE CARBOXYLASE"/>
    <property type="match status" value="1"/>
</dbReference>
<keyword evidence="1" id="KW-0092">Biotin</keyword>
<dbReference type="GO" id="GO:0005737">
    <property type="term" value="C:cytoplasm"/>
    <property type="evidence" value="ECO:0007669"/>
    <property type="project" value="TreeGrafter"/>
</dbReference>
<feature type="domain" description="Lipoyl-binding" evidence="2">
    <location>
        <begin position="576"/>
        <end position="651"/>
    </location>
</feature>
<evidence type="ECO:0000313" key="4">
    <source>
        <dbReference type="EMBL" id="ABC77453.1"/>
    </source>
</evidence>
<dbReference type="EC" id="6.4.1.1" evidence="4"/>
<dbReference type="EMBL" id="CP000252">
    <property type="protein sequence ID" value="ABC77453.1"/>
    <property type="molecule type" value="Genomic_DNA"/>
</dbReference>
<dbReference type="Gene3D" id="3.20.20.70">
    <property type="entry name" value="Aldolase class I"/>
    <property type="match status" value="1"/>
</dbReference>
<dbReference type="STRING" id="56780.SYN_01040"/>
<dbReference type="SUPFAM" id="SSF51569">
    <property type="entry name" value="Aldolase"/>
    <property type="match status" value="1"/>
</dbReference>
<keyword evidence="4" id="KW-0670">Pyruvate</keyword>
<dbReference type="HOGENOM" id="CLU_419728_0_0_7"/>
<proteinExistence type="predicted"/>
<dbReference type="Pfam" id="PF00364">
    <property type="entry name" value="Biotin_lipoyl"/>
    <property type="match status" value="1"/>
</dbReference>
<sequence length="653" mass="73662">MKIKVYPMKISEHLLEERISPQDLKKKGVSFIVDKIRRSEGYYVTNTERDLSQSDFKNRVMPHTQLLVARERNEAGFFSIEITGGASIHVDMLRKQINPLEKLEVLSANMPDTLFQTLCRGINMFGYRPYPENVIRLTVRSFARYVHIWRVFDFLNHVSNMIPVFEEVRASGCLLEPAICFSTGPEHTDAYYVKKVGEILDVTGPDILLAIKNHGGLGTPKRIGELVRSILNAYPDLIIHYHGHNTDGADVGRIVEAVRNGAKIVDAADHAFTGFYGPPPLLTVVDVLQEYGYRPSGLNRQAVMDTSNKLRPEREYYKDFESQFLGFDSTVQIHKLPGGATGSSFEQAVKGGFLNRMPEILQNELPRVHVELGNWWSVTPGSQILWTTAVNNVLKGQRYKEVNDDLKNLMLGRYGELPFYRPSDEIYCSVFGPEWKKIVEQEYGFQKVEDIDIEVEKKVLEHRLGREATEDELVLYLQHPNDAVDFFKFEAKYGKTWVLPPKIWFKKGGFNLGEKFEILDAFGKLHIIEIGTQRKTKTGDAITYMLIDHHSQPILTELEGEGPSAARKIQLTAKEIDALALSGDIRSHITGTVSEIPVSEGDEVSAGQILIILEAMKMLNNVVSEVNGQVSEIFVSPGDRVEVGAPLLMIKKA</sequence>
<dbReference type="KEGG" id="sat:SYN_01040"/>
<dbReference type="InterPro" id="IPR011053">
    <property type="entry name" value="Single_hybrid_motif"/>
</dbReference>
<dbReference type="InterPro" id="IPR013785">
    <property type="entry name" value="Aldolase_TIM"/>
</dbReference>
<gene>
    <name evidence="4" type="ORF">SYN_01040</name>
</gene>
<evidence type="ECO:0000259" key="2">
    <source>
        <dbReference type="PROSITE" id="PS50968"/>
    </source>
</evidence>
<evidence type="ECO:0000259" key="3">
    <source>
        <dbReference type="PROSITE" id="PS50991"/>
    </source>
</evidence>